<dbReference type="InterPro" id="IPR036061">
    <property type="entry name" value="CheW-like_dom_sf"/>
</dbReference>
<dbReference type="PANTHER" id="PTHR22617">
    <property type="entry name" value="CHEMOTAXIS SENSOR HISTIDINE KINASE-RELATED"/>
    <property type="match status" value="1"/>
</dbReference>
<dbReference type="SMART" id="SM00260">
    <property type="entry name" value="CheW"/>
    <property type="match status" value="1"/>
</dbReference>
<dbReference type="GO" id="GO:0006935">
    <property type="term" value="P:chemotaxis"/>
    <property type="evidence" value="ECO:0007669"/>
    <property type="project" value="InterPro"/>
</dbReference>
<dbReference type="OrthoDB" id="9790406at2"/>
<evidence type="ECO:0000313" key="2">
    <source>
        <dbReference type="EMBL" id="QAZ67801.1"/>
    </source>
</evidence>
<evidence type="ECO:0000259" key="1">
    <source>
        <dbReference type="PROSITE" id="PS50851"/>
    </source>
</evidence>
<dbReference type="InterPro" id="IPR002545">
    <property type="entry name" value="CheW-lke_dom"/>
</dbReference>
<dbReference type="Pfam" id="PF01584">
    <property type="entry name" value="CheW"/>
    <property type="match status" value="1"/>
</dbReference>
<name>A0A4P6HKY9_9BACT</name>
<dbReference type="RefSeq" id="WP_129352718.1">
    <property type="nucleotide sequence ID" value="NZ_CP026538.1"/>
</dbReference>
<dbReference type="InterPro" id="IPR039315">
    <property type="entry name" value="CheW"/>
</dbReference>
<dbReference type="Proteomes" id="UP000293296">
    <property type="component" value="Chromosome"/>
</dbReference>
<dbReference type="PANTHER" id="PTHR22617:SF41">
    <property type="entry name" value="CHEMOTAXIS SIGNAL TRANSDUCTION SYSTEM ADAPTOR PROTEIN CHEW"/>
    <property type="match status" value="1"/>
</dbReference>
<dbReference type="KEGG" id="dcb:C3Y92_11450"/>
<dbReference type="SUPFAM" id="SSF50341">
    <property type="entry name" value="CheW-like"/>
    <property type="match status" value="1"/>
</dbReference>
<feature type="domain" description="CheW-like" evidence="1">
    <location>
        <begin position="9"/>
        <end position="153"/>
    </location>
</feature>
<dbReference type="GO" id="GO:0007165">
    <property type="term" value="P:signal transduction"/>
    <property type="evidence" value="ECO:0007669"/>
    <property type="project" value="InterPro"/>
</dbReference>
<dbReference type="PROSITE" id="PS50851">
    <property type="entry name" value="CHEW"/>
    <property type="match status" value="1"/>
</dbReference>
<keyword evidence="3" id="KW-1185">Reference proteome</keyword>
<proteinExistence type="predicted"/>
<dbReference type="EMBL" id="CP026538">
    <property type="protein sequence ID" value="QAZ67801.1"/>
    <property type="molecule type" value="Genomic_DNA"/>
</dbReference>
<dbReference type="GO" id="GO:0005829">
    <property type="term" value="C:cytosol"/>
    <property type="evidence" value="ECO:0007669"/>
    <property type="project" value="TreeGrafter"/>
</dbReference>
<sequence>MAEAVSSNDNQYLTFTLERELFALDIASVREVLELVNITRVPRTPDAIRGVINLRGRAVPVVDLKQKFGMGSTARTVNTCIIIVEVDIEGEPTVLGALADSVQEVYEMESSQIEPPPRMGTPIRADYIRGMGKSGEQFIIILDINKVFSSMELAGLAQALGEAGAEAGED</sequence>
<protein>
    <submittedName>
        <fullName evidence="2">Chemotaxis protein CheW</fullName>
    </submittedName>
</protein>
<evidence type="ECO:0000313" key="3">
    <source>
        <dbReference type="Proteomes" id="UP000293296"/>
    </source>
</evidence>
<gene>
    <name evidence="2" type="ORF">C3Y92_11450</name>
</gene>
<dbReference type="CDD" id="cd00732">
    <property type="entry name" value="CheW"/>
    <property type="match status" value="1"/>
</dbReference>
<reference evidence="2 3" key="1">
    <citation type="submission" date="2018-02" db="EMBL/GenBank/DDBJ databases">
        <title>Genome sequence of Desulfovibrio carbinolicus DSM 3852.</title>
        <authorList>
            <person name="Wilbanks E."/>
            <person name="Skennerton C.T."/>
            <person name="Orphan V.J."/>
        </authorList>
    </citation>
    <scope>NUCLEOTIDE SEQUENCE [LARGE SCALE GENOMIC DNA]</scope>
    <source>
        <strain evidence="2 3">DSM 3852</strain>
    </source>
</reference>
<dbReference type="AlphaFoldDB" id="A0A4P6HKY9"/>
<accession>A0A4P6HKY9</accession>
<dbReference type="Gene3D" id="2.30.30.40">
    <property type="entry name" value="SH3 Domains"/>
    <property type="match status" value="1"/>
</dbReference>
<dbReference type="Gene3D" id="2.40.50.180">
    <property type="entry name" value="CheA-289, Domain 4"/>
    <property type="match status" value="1"/>
</dbReference>
<organism evidence="2 3">
    <name type="scientific">Solidesulfovibrio carbinolicus</name>
    <dbReference type="NCBI Taxonomy" id="296842"/>
    <lineage>
        <taxon>Bacteria</taxon>
        <taxon>Pseudomonadati</taxon>
        <taxon>Thermodesulfobacteriota</taxon>
        <taxon>Desulfovibrionia</taxon>
        <taxon>Desulfovibrionales</taxon>
        <taxon>Desulfovibrionaceae</taxon>
        <taxon>Solidesulfovibrio</taxon>
    </lineage>
</organism>